<dbReference type="RefSeq" id="WP_108984586.1">
    <property type="nucleotide sequence ID" value="NZ_BFBR01000003.1"/>
</dbReference>
<evidence type="ECO:0000313" key="3">
    <source>
        <dbReference type="Proteomes" id="UP000245086"/>
    </source>
</evidence>
<keyword evidence="3" id="KW-1185">Reference proteome</keyword>
<sequence>MNDPLLPSHDASPESGVPKAVPDKAVRGRGFWKSSTRFLTIGLAGLAVAGSLVWLWRTDLAEAGLEAFLKARGIEGGAKLREVSPQKVVLEGLRLGPTDKPTLVLPKATISFHYDIKLGKLVIDELVAEGATLQIRRGRDGQLNFGSLQPFLEPSEKPSPLLLRQVLLKTVQVQFESPAGPGRARLKAWGGDQQGWRIQGLVDLPRSLIGAGPSSPVALGLFIEPGSSPPGTRPQTTRMGVAIRPAGQNVNLGTSRLDRVSGDGRALVTLDRSGLTQINLTHLDLSADQVRAPTFVARKVQVRAAPARWQHMHGDGQIWSRTGFGTLIGQVLVGDLVLNGTKVRQAEVDFSGARTANGLTRIDLKATANQIQLANQARAGRTQLTGFAQTRLGDLAAVNSARWQGEAALSAQGLVLELAPGLGVSGNTRNLSRDSASGVIDISYVYDGNMLAAALKPGTKLSLSSGLSLAVTPDSQKPLVGEIQLGQADFGLTRLSGAADLRFSSPGGGRGQARLAELSWTPDTWSLAAQAVNLQGLALPGAWRGLRVSGDVGQLALRGKAGGVPSGSGRGSLTISAAAGAGGLGLGAGQINLTGNVQGDGKRITARLSGPVDGFGHQGSGVRQGRIDINVEGRARSNKLVFDLDGAVTARGFTGLDLSATDLAGRFAGQVIWHQGASSTKQTGNHAVRQAGWDSTVNITASLSRLTSGDLELDGLKLSAPIRASGIGRSWQADLDLTAETKRLTHADTVIDQLRLAGPINARPGPIDQPIQFLSASCLQASAEAGHFPGDAWVGAVKANLCPDPAGRLASLSDTGPILYADAQFDPLELRLGATEDGRSLRLGAVRGNFKPANQGGWQLDLTSQEVGYSFKLPDGGFAEIYAMDSLVRMTPGPNGMDLRGKLAGLRAKGLPVQISGTATADLQARRTGLVGNLAFENLLLRDAPTYLPTPDEAGNLIERPARFAMLSLTGDGSINGSQIDIQSEINLADSGAFLARAILNHNSATGLGRIDALAERISFGQFPTNAAGVVQNTTRPLDADDIVPALQGVILDMVGNVSGSASMAWGPNQQTVSDARLSTANLDFATMLGEVTNLTGDFSLEDLLKVRSAGLQGFTVASFDPGLPIQDIQVQFALPGDNTLELRDASWPFAEGRLSVRPATWTFRDGDQAFAIDVEQVDLAKFLGLSKVPNLQIDGKVSGVFPVEVRNGIVEIVGGRLEPQAGGGKIRYTRAQPLDTSPQTGRKAPWYQRLFTPRAKIRQNKANPSPVNQIPNVLEYEIDVITVDGRLTGDLTLGVVLVGSNSQVLSGIPVKLNAKATLPIGQINDMVSRLLETATTADMLKELDQFDRDNQGPGFLSIPSPKP</sequence>
<reference evidence="2 3" key="1">
    <citation type="journal article" date="2018" name="Genome Announc.">
        <title>Draft Genome Sequence of "Candidatus Phycosocius bacilliformis," an Alphaproteobacterial Ectosymbiont of the Hydrocarbon-Producing Green Alga Botryococcus braunii.</title>
        <authorList>
            <person name="Tanabe Y."/>
            <person name="Yamaguchi H."/>
            <person name="Watanabe M.M."/>
        </authorList>
    </citation>
    <scope>NUCLEOTIDE SEQUENCE [LARGE SCALE GENOMIC DNA]</scope>
    <source>
        <strain evidence="2 3">BOTRYCO-2</strain>
    </source>
</reference>
<accession>A0A2P2E9H6</accession>
<dbReference type="EMBL" id="BFBR01000003">
    <property type="protein sequence ID" value="GBF57721.1"/>
    <property type="molecule type" value="Genomic_DNA"/>
</dbReference>
<evidence type="ECO:0000256" key="1">
    <source>
        <dbReference type="SAM" id="MobiDB-lite"/>
    </source>
</evidence>
<organism evidence="2 3">
    <name type="scientific">Candidatus Phycosocius bacilliformis</name>
    <dbReference type="NCBI Taxonomy" id="1445552"/>
    <lineage>
        <taxon>Bacteria</taxon>
        <taxon>Pseudomonadati</taxon>
        <taxon>Pseudomonadota</taxon>
        <taxon>Alphaproteobacteria</taxon>
        <taxon>Caulobacterales</taxon>
        <taxon>Caulobacterales incertae sedis</taxon>
        <taxon>Candidatus Phycosocius</taxon>
    </lineage>
</organism>
<comment type="caution">
    <text evidence="2">The sequence shown here is derived from an EMBL/GenBank/DDBJ whole genome shotgun (WGS) entry which is preliminary data.</text>
</comment>
<name>A0A2P2E9H6_9PROT</name>
<dbReference type="Proteomes" id="UP000245086">
    <property type="component" value="Unassembled WGS sequence"/>
</dbReference>
<protein>
    <submittedName>
        <fullName evidence="2">Uncharacterized protein</fullName>
    </submittedName>
</protein>
<dbReference type="OrthoDB" id="7597031at2"/>
<dbReference type="InterPro" id="IPR021730">
    <property type="entry name" value="YdbH"/>
</dbReference>
<evidence type="ECO:0000313" key="2">
    <source>
        <dbReference type="EMBL" id="GBF57721.1"/>
    </source>
</evidence>
<dbReference type="Pfam" id="PF11739">
    <property type="entry name" value="YdbH-like"/>
    <property type="match status" value="1"/>
</dbReference>
<feature type="region of interest" description="Disordered" evidence="1">
    <location>
        <begin position="1"/>
        <end position="21"/>
    </location>
</feature>
<gene>
    <name evidence="2" type="ORF">PbB2_01390</name>
</gene>
<proteinExistence type="predicted"/>